<evidence type="ECO:0000256" key="3">
    <source>
        <dbReference type="SAM" id="SignalP"/>
    </source>
</evidence>
<evidence type="ECO:0000256" key="1">
    <source>
        <dbReference type="ARBA" id="ARBA00009820"/>
    </source>
</evidence>
<keyword evidence="6" id="KW-1185">Reference proteome</keyword>
<organism evidence="5 6">
    <name type="scientific">Iamia majanohamensis</name>
    <dbReference type="NCBI Taxonomy" id="467976"/>
    <lineage>
        <taxon>Bacteria</taxon>
        <taxon>Bacillati</taxon>
        <taxon>Actinomycetota</taxon>
        <taxon>Acidimicrobiia</taxon>
        <taxon>Acidimicrobiales</taxon>
        <taxon>Iamiaceae</taxon>
        <taxon>Iamia</taxon>
    </lineage>
</organism>
<feature type="signal peptide" evidence="3">
    <location>
        <begin position="1"/>
        <end position="17"/>
    </location>
</feature>
<sequence>MALAVACSFALVPTTVAADTPPAGRAEGHRCYVGVVHSIFLDRPATEAEQQDWSDRFAAGTPTHRLPQELAASDEWLTVVVTGLYQQALDRDPDPAGLAHWITQLRSGALVNRIAALIYGSGEFYAKAGGTDTAFVADLYDRILHRAPDPAGQAHWETQTATRGRGTVAAAFFASRESRGDRVDTLYRQILDRPADPGGRQFRIDQLATVNDVRLAVELASSAELRQRAPQACSRTTRLTDGDGPSTRPVISGDGRHVAFTSSASDLVPGDANGEADLFTVDTATRTVVRLTDGAGPVPAHTEPFAPDISGDGRFVVFHSYAEDLVPDDTNGHADVFVWDRTTGTTTRITDGDEDSGRPAVSADGRHVAFASLAGDLVEGDGDPFIDVFTHDRTRGTTTRITDGDGHSNDPAISGDGRHITFWSAARDLVPGEDENGVPDVFSWDRTRGATTRITPTDDLYGEGATLSAMDATGAVVTLHSETKIPADRPTSDRGLYLWHRATGSFLVVSGYNDPTSPGSPSADGRRVAHTTFADITPDDTNTHGDVFVYDLFALSNTRITDGDGASHAPSMAADGRSVAFGSQATDLVPGDTNGQEDIFLWTDLG</sequence>
<dbReference type="KEGG" id="ima:PO878_00945"/>
<keyword evidence="3" id="KW-0732">Signal</keyword>
<dbReference type="Gene3D" id="1.10.3130.20">
    <property type="entry name" value="Phycobilisome linker domain"/>
    <property type="match status" value="1"/>
</dbReference>
<reference evidence="5" key="1">
    <citation type="submission" date="2023-01" db="EMBL/GenBank/DDBJ databases">
        <title>The diversity of Class Acidimicrobiia in South China Sea sediment environments and the proposal of Iamia marina sp. nov., a novel species of the genus Iamia.</title>
        <authorList>
            <person name="He Y."/>
            <person name="Tian X."/>
        </authorList>
    </citation>
    <scope>NUCLEOTIDE SEQUENCE</scope>
    <source>
        <strain evidence="5">DSM 19957</strain>
    </source>
</reference>
<dbReference type="InterPro" id="IPR011042">
    <property type="entry name" value="6-blade_b-propeller_TolB-like"/>
</dbReference>
<dbReference type="Gene3D" id="2.120.10.30">
    <property type="entry name" value="TolB, C-terminal domain"/>
    <property type="match status" value="2"/>
</dbReference>
<gene>
    <name evidence="5" type="ORF">PO878_00945</name>
</gene>
<dbReference type="InterPro" id="IPR025282">
    <property type="entry name" value="DUF4214"/>
</dbReference>
<feature type="domain" description="DUF4214" evidence="4">
    <location>
        <begin position="118"/>
        <end position="178"/>
    </location>
</feature>
<dbReference type="PANTHER" id="PTHR36842">
    <property type="entry name" value="PROTEIN TOLB HOMOLOG"/>
    <property type="match status" value="1"/>
</dbReference>
<feature type="region of interest" description="Disordered" evidence="2">
    <location>
        <begin position="229"/>
        <end position="251"/>
    </location>
</feature>
<evidence type="ECO:0000259" key="4">
    <source>
        <dbReference type="Pfam" id="PF13946"/>
    </source>
</evidence>
<dbReference type="Pfam" id="PF13946">
    <property type="entry name" value="DUF4214"/>
    <property type="match status" value="2"/>
</dbReference>
<dbReference type="SUPFAM" id="SSF82171">
    <property type="entry name" value="DPP6 N-terminal domain-like"/>
    <property type="match status" value="1"/>
</dbReference>
<name>A0AAE9YEC3_9ACTN</name>
<dbReference type="Proteomes" id="UP001216390">
    <property type="component" value="Chromosome"/>
</dbReference>
<dbReference type="InterPro" id="IPR011659">
    <property type="entry name" value="WD40"/>
</dbReference>
<accession>A0AAE9YEC3</accession>
<evidence type="ECO:0000313" key="5">
    <source>
        <dbReference type="EMBL" id="WCO69269.1"/>
    </source>
</evidence>
<dbReference type="InterPro" id="IPR015943">
    <property type="entry name" value="WD40/YVTN_repeat-like_dom_sf"/>
</dbReference>
<evidence type="ECO:0000313" key="6">
    <source>
        <dbReference type="Proteomes" id="UP001216390"/>
    </source>
</evidence>
<feature type="domain" description="DUF4214" evidence="4">
    <location>
        <begin position="81"/>
        <end position="109"/>
    </location>
</feature>
<evidence type="ECO:0000256" key="2">
    <source>
        <dbReference type="SAM" id="MobiDB-lite"/>
    </source>
</evidence>
<dbReference type="EMBL" id="CP116942">
    <property type="protein sequence ID" value="WCO69269.1"/>
    <property type="molecule type" value="Genomic_DNA"/>
</dbReference>
<dbReference type="Pfam" id="PF07676">
    <property type="entry name" value="PD40"/>
    <property type="match status" value="3"/>
</dbReference>
<protein>
    <submittedName>
        <fullName evidence="5">DUF4214 domain-containing protein</fullName>
    </submittedName>
</protein>
<dbReference type="AlphaFoldDB" id="A0AAE9YEC3"/>
<comment type="similarity">
    <text evidence="1">Belongs to the TolB family.</text>
</comment>
<dbReference type="RefSeq" id="WP_272738781.1">
    <property type="nucleotide sequence ID" value="NZ_CP116942.1"/>
</dbReference>
<proteinExistence type="inferred from homology"/>
<dbReference type="PANTHER" id="PTHR36842:SF1">
    <property type="entry name" value="PROTEIN TOLB"/>
    <property type="match status" value="1"/>
</dbReference>
<dbReference type="Gene3D" id="2.130.10.10">
    <property type="entry name" value="YVTN repeat-like/Quinoprotein amine dehydrogenase"/>
    <property type="match status" value="1"/>
</dbReference>
<dbReference type="InterPro" id="IPR038255">
    <property type="entry name" value="PBS_linker_sf"/>
</dbReference>
<feature type="chain" id="PRO_5042295862" evidence="3">
    <location>
        <begin position="18"/>
        <end position="606"/>
    </location>
</feature>